<dbReference type="EMBL" id="JAINVV010000004">
    <property type="protein sequence ID" value="MBY8822850.1"/>
    <property type="molecule type" value="Genomic_DNA"/>
</dbReference>
<evidence type="ECO:0000256" key="1">
    <source>
        <dbReference type="SAM" id="SignalP"/>
    </source>
</evidence>
<keyword evidence="1" id="KW-0732">Signal</keyword>
<proteinExistence type="predicted"/>
<feature type="chain" id="PRO_5046701112" description="DUF3313 domain-containing protein" evidence="1">
    <location>
        <begin position="25"/>
        <end position="330"/>
    </location>
</feature>
<feature type="signal peptide" evidence="1">
    <location>
        <begin position="1"/>
        <end position="24"/>
    </location>
</feature>
<keyword evidence="3" id="KW-1185">Reference proteome</keyword>
<organism evidence="2 3">
    <name type="scientific">Sphingomonas colocasiae</name>
    <dbReference type="NCBI Taxonomy" id="1848973"/>
    <lineage>
        <taxon>Bacteria</taxon>
        <taxon>Pseudomonadati</taxon>
        <taxon>Pseudomonadota</taxon>
        <taxon>Alphaproteobacteria</taxon>
        <taxon>Sphingomonadales</taxon>
        <taxon>Sphingomonadaceae</taxon>
        <taxon>Sphingomonas</taxon>
    </lineage>
</organism>
<comment type="caution">
    <text evidence="2">The sequence shown here is derived from an EMBL/GenBank/DDBJ whole genome shotgun (WGS) entry which is preliminary data.</text>
</comment>
<evidence type="ECO:0008006" key="4">
    <source>
        <dbReference type="Google" id="ProtNLM"/>
    </source>
</evidence>
<dbReference type="RefSeq" id="WP_222989899.1">
    <property type="nucleotide sequence ID" value="NZ_JAINVV010000004.1"/>
</dbReference>
<sequence length="330" mass="33706">MSRPVITTLLSALALAAMPASALAAKAKDPVKVTSAKNVKGTQRVVIGQLTIGFLIERKDSTKAGGGMLGSGYGGRSTVRSTLAGYTQADLQQIADAAHDDLAARLTAAGFEVVDRAALAAHPAYAKAKGEPGTKEMTTITGRDDKANVLFVSAAQTAPLKLVTGDVAASGFGAMGLIMNGTQVMNGATTYAKETGVNVVNAIYYVDFADSDEYGGWFRSTSAVSVKGSLALLPDQSKLTVVGPNYKSATLALADPVAVGGDFFDKADSMSGGEKTANAIGNAIGLLGGVGTNSSKKFTFTARPGTYVPGAKQAAFDANEVLVGRLASLR</sequence>
<accession>A0ABS7PNG1</accession>
<protein>
    <recommendedName>
        <fullName evidence="4">DUF3313 domain-containing protein</fullName>
    </recommendedName>
</protein>
<dbReference type="Proteomes" id="UP000706039">
    <property type="component" value="Unassembled WGS sequence"/>
</dbReference>
<reference evidence="2 3" key="1">
    <citation type="submission" date="2021-08" db="EMBL/GenBank/DDBJ databases">
        <authorList>
            <person name="Tuo L."/>
        </authorList>
    </citation>
    <scope>NUCLEOTIDE SEQUENCE [LARGE SCALE GENOMIC DNA]</scope>
    <source>
        <strain evidence="2 3">JCM 31229</strain>
    </source>
</reference>
<evidence type="ECO:0000313" key="2">
    <source>
        <dbReference type="EMBL" id="MBY8822850.1"/>
    </source>
</evidence>
<name>A0ABS7PNG1_9SPHN</name>
<gene>
    <name evidence="2" type="ORF">K7G82_11135</name>
</gene>
<evidence type="ECO:0000313" key="3">
    <source>
        <dbReference type="Proteomes" id="UP000706039"/>
    </source>
</evidence>